<dbReference type="Pfam" id="PF00172">
    <property type="entry name" value="Zn_clus"/>
    <property type="match status" value="1"/>
</dbReference>
<evidence type="ECO:0000256" key="2">
    <source>
        <dbReference type="ARBA" id="ARBA00023015"/>
    </source>
</evidence>
<dbReference type="GO" id="GO:0000981">
    <property type="term" value="F:DNA-binding transcription factor activity, RNA polymerase II-specific"/>
    <property type="evidence" value="ECO:0007669"/>
    <property type="project" value="InterPro"/>
</dbReference>
<dbReference type="InterPro" id="IPR004507">
    <property type="entry name" value="UbiX-like"/>
</dbReference>
<dbReference type="GO" id="GO:0016831">
    <property type="term" value="F:carboxy-lyase activity"/>
    <property type="evidence" value="ECO:0007669"/>
    <property type="project" value="TreeGrafter"/>
</dbReference>
<evidence type="ECO:0000256" key="4">
    <source>
        <dbReference type="ARBA" id="ARBA00023163"/>
    </source>
</evidence>
<dbReference type="SUPFAM" id="SSF57701">
    <property type="entry name" value="Zn2/Cys6 DNA-binding domain"/>
    <property type="match status" value="1"/>
</dbReference>
<protein>
    <recommendedName>
        <fullName evidence="7">Zn(2)-C6 fungal-type domain-containing protein</fullName>
    </recommendedName>
</protein>
<name>A0A225ALX9_TALAT</name>
<dbReference type="PANTHER" id="PTHR43374">
    <property type="entry name" value="FLAVIN PRENYLTRANSFERASE"/>
    <property type="match status" value="1"/>
</dbReference>
<evidence type="ECO:0000259" key="7">
    <source>
        <dbReference type="PROSITE" id="PS50048"/>
    </source>
</evidence>
<feature type="region of interest" description="Disordered" evidence="6">
    <location>
        <begin position="152"/>
        <end position="172"/>
    </location>
</feature>
<dbReference type="OrthoDB" id="1747771at2759"/>
<dbReference type="GO" id="GO:0008270">
    <property type="term" value="F:zinc ion binding"/>
    <property type="evidence" value="ECO:0007669"/>
    <property type="project" value="InterPro"/>
</dbReference>
<dbReference type="InterPro" id="IPR036864">
    <property type="entry name" value="Zn2-C6_fun-type_DNA-bd_sf"/>
</dbReference>
<comment type="caution">
    <text evidence="8">The sequence shown here is derived from an EMBL/GenBank/DDBJ whole genome shotgun (WGS) entry which is preliminary data.</text>
</comment>
<keyword evidence="4" id="KW-0804">Transcription</keyword>
<dbReference type="GO" id="GO:0003677">
    <property type="term" value="F:DNA binding"/>
    <property type="evidence" value="ECO:0007669"/>
    <property type="project" value="UniProtKB-KW"/>
</dbReference>
<dbReference type="EMBL" id="LFMY01000014">
    <property type="protein sequence ID" value="OKL56569.1"/>
    <property type="molecule type" value="Genomic_DNA"/>
</dbReference>
<evidence type="ECO:0000256" key="6">
    <source>
        <dbReference type="SAM" id="MobiDB-lite"/>
    </source>
</evidence>
<gene>
    <name evidence="8" type="ORF">UA08_08068</name>
</gene>
<dbReference type="CDD" id="cd00067">
    <property type="entry name" value="GAL4"/>
    <property type="match status" value="1"/>
</dbReference>
<dbReference type="PANTHER" id="PTHR43374:SF1">
    <property type="entry name" value="FLAVIN PRENYLTRANSFERASE PAD1, MITOCHONDRIAL"/>
    <property type="match status" value="1"/>
</dbReference>
<sequence>MASSTESETHTSPESRPKTKAGSIRKLRTPKACYPCYRRKVKCDRNSPCALCVKRGYAHLCTFTHPPTTTKTRISPQAAAHRDTWNSDNNIGNHCCDGLATNSTRTHISGDPIVTDSGNVLVDTQEWQYIQDKLAALSQSMHSLRSQLEISVSPKEMSPKTPPDNNTLSPILHRPDEEKAEGVRTQNALGGSPVHCGSDSVMAFLVEKSQNNQSVFSENSVLSQLVLDNQSATYPFLDLWSSHITSYSNESVCTALPDDNICRRLLRSYHDVRLTLYPVIADFGQFQKDVYTMLENRALQGLCTNNGMSGAEPFGYSIAFVGILFAVLASGCQVSDFTKDERISMCQLYISCAYQCLRNGNFLSRPNMEAIQTLLIIGDVLSYNMNPGIAYVTFGVAQRMALTLGLHAESFIFKDPGATRRQDLWWSMAWQDSHFGLSYDRPVETLAACPPIPRAADSRPGMRGYFETMCSVISLILQLLREETLSENKISDHTIPAYKTELDKILADAAPHLRSEDYCFTLKNHVERLTLKLRSSYLISEICRRSLKQSPSGDGKPAMAPHLCQECIDSLISTIEAYIEMHQILPHGSRSWIHLHSAISAAFLLSVDEGAQLEPTVWAMLDKLEKVFCDLTSADQSPDQLSHSPNSGREWSPFSTALNSNLMSDHLIEHLPSYGKTFMLSDFPLGAESLMQGGGGGGFNPRVMPSSSGGVEFLTGTLNSLRKINAGFKLQMAQATKPKVIEKKAGACCLSRNPDAKSTACYSRKRNHV</sequence>
<dbReference type="SMART" id="SM00066">
    <property type="entry name" value="GAL4"/>
    <property type="match status" value="1"/>
</dbReference>
<feature type="compositionally biased region" description="Basic and acidic residues" evidence="6">
    <location>
        <begin position="7"/>
        <end position="17"/>
    </location>
</feature>
<dbReference type="InterPro" id="IPR007219">
    <property type="entry name" value="XnlR_reg_dom"/>
</dbReference>
<dbReference type="AlphaFoldDB" id="A0A225ALX9"/>
<dbReference type="PROSITE" id="PS50048">
    <property type="entry name" value="ZN2_CY6_FUNGAL_2"/>
    <property type="match status" value="1"/>
</dbReference>
<proteinExistence type="predicted"/>
<evidence type="ECO:0000256" key="5">
    <source>
        <dbReference type="ARBA" id="ARBA00023242"/>
    </source>
</evidence>
<keyword evidence="9" id="KW-1185">Reference proteome</keyword>
<keyword evidence="1" id="KW-0479">Metal-binding</keyword>
<feature type="domain" description="Zn(2)-C6 fungal-type" evidence="7">
    <location>
        <begin position="32"/>
        <end position="63"/>
    </location>
</feature>
<reference evidence="8 9" key="1">
    <citation type="submission" date="2015-06" db="EMBL/GenBank/DDBJ databases">
        <title>Talaromyces atroroseus IBT 11181 draft genome.</title>
        <authorList>
            <person name="Rasmussen K.B."/>
            <person name="Rasmussen S."/>
            <person name="Petersen B."/>
            <person name="Sicheritz-Ponten T."/>
            <person name="Mortensen U.H."/>
            <person name="Thrane U."/>
        </authorList>
    </citation>
    <scope>NUCLEOTIDE SEQUENCE [LARGE SCALE GENOMIC DNA]</scope>
    <source>
        <strain evidence="8 9">IBT 11181</strain>
    </source>
</reference>
<feature type="region of interest" description="Disordered" evidence="6">
    <location>
        <begin position="1"/>
        <end position="24"/>
    </location>
</feature>
<dbReference type="InterPro" id="IPR001138">
    <property type="entry name" value="Zn2Cys6_DnaBD"/>
</dbReference>
<dbReference type="GeneID" id="31007824"/>
<dbReference type="Gene3D" id="4.10.240.10">
    <property type="entry name" value="Zn(2)-C6 fungal-type DNA-binding domain"/>
    <property type="match status" value="1"/>
</dbReference>
<evidence type="ECO:0000313" key="8">
    <source>
        <dbReference type="EMBL" id="OKL56569.1"/>
    </source>
</evidence>
<keyword evidence="3" id="KW-0238">DNA-binding</keyword>
<dbReference type="GO" id="GO:0006351">
    <property type="term" value="P:DNA-templated transcription"/>
    <property type="evidence" value="ECO:0007669"/>
    <property type="project" value="InterPro"/>
</dbReference>
<keyword evidence="5" id="KW-0539">Nucleus</keyword>
<dbReference type="SMART" id="SM00906">
    <property type="entry name" value="Fungal_trans"/>
    <property type="match status" value="1"/>
</dbReference>
<dbReference type="RefSeq" id="XP_020116690.1">
    <property type="nucleotide sequence ID" value="XM_020263191.1"/>
</dbReference>
<dbReference type="STRING" id="1441469.A0A225ALX9"/>
<dbReference type="CDD" id="cd12148">
    <property type="entry name" value="fungal_TF_MHR"/>
    <property type="match status" value="1"/>
</dbReference>
<evidence type="ECO:0000313" key="9">
    <source>
        <dbReference type="Proteomes" id="UP000214365"/>
    </source>
</evidence>
<evidence type="ECO:0000256" key="3">
    <source>
        <dbReference type="ARBA" id="ARBA00023125"/>
    </source>
</evidence>
<dbReference type="Proteomes" id="UP000214365">
    <property type="component" value="Unassembled WGS sequence"/>
</dbReference>
<dbReference type="Pfam" id="PF04082">
    <property type="entry name" value="Fungal_trans"/>
    <property type="match status" value="1"/>
</dbReference>
<evidence type="ECO:0000256" key="1">
    <source>
        <dbReference type="ARBA" id="ARBA00022723"/>
    </source>
</evidence>
<organism evidence="8 9">
    <name type="scientific">Talaromyces atroroseus</name>
    <dbReference type="NCBI Taxonomy" id="1441469"/>
    <lineage>
        <taxon>Eukaryota</taxon>
        <taxon>Fungi</taxon>
        <taxon>Dikarya</taxon>
        <taxon>Ascomycota</taxon>
        <taxon>Pezizomycotina</taxon>
        <taxon>Eurotiomycetes</taxon>
        <taxon>Eurotiomycetidae</taxon>
        <taxon>Eurotiales</taxon>
        <taxon>Trichocomaceae</taxon>
        <taxon>Talaromyces</taxon>
        <taxon>Talaromyces sect. Trachyspermi</taxon>
    </lineage>
</organism>
<accession>A0A225ALX9</accession>
<keyword evidence="2" id="KW-0805">Transcription regulation</keyword>